<proteinExistence type="predicted"/>
<name>A0ACC0LMU4_RHOML</name>
<sequence>MNLCVNCKEGTTFLSSKETSDESHMGEYIFNYVDKCIEEVVSKNVVQVVTDNASNNMAVAELLKVKRPNIF</sequence>
<evidence type="ECO:0000313" key="1">
    <source>
        <dbReference type="EMBL" id="KAI8530103.1"/>
    </source>
</evidence>
<protein>
    <submittedName>
        <fullName evidence="1">Uncharacterized protein</fullName>
    </submittedName>
</protein>
<dbReference type="EMBL" id="CM046398">
    <property type="protein sequence ID" value="KAI8530103.1"/>
    <property type="molecule type" value="Genomic_DNA"/>
</dbReference>
<accession>A0ACC0LMU4</accession>
<gene>
    <name evidence="1" type="ORF">RHMOL_Rhmol11G0029300</name>
</gene>
<comment type="caution">
    <text evidence="1">The sequence shown here is derived from an EMBL/GenBank/DDBJ whole genome shotgun (WGS) entry which is preliminary data.</text>
</comment>
<reference evidence="1" key="1">
    <citation type="submission" date="2022-02" db="EMBL/GenBank/DDBJ databases">
        <title>Plant Genome Project.</title>
        <authorList>
            <person name="Zhang R.-G."/>
        </authorList>
    </citation>
    <scope>NUCLEOTIDE SEQUENCE</scope>
    <source>
        <strain evidence="1">AT1</strain>
    </source>
</reference>
<keyword evidence="2" id="KW-1185">Reference proteome</keyword>
<evidence type="ECO:0000313" key="2">
    <source>
        <dbReference type="Proteomes" id="UP001062846"/>
    </source>
</evidence>
<organism evidence="1 2">
    <name type="scientific">Rhododendron molle</name>
    <name type="common">Chinese azalea</name>
    <name type="synonym">Azalea mollis</name>
    <dbReference type="NCBI Taxonomy" id="49168"/>
    <lineage>
        <taxon>Eukaryota</taxon>
        <taxon>Viridiplantae</taxon>
        <taxon>Streptophyta</taxon>
        <taxon>Embryophyta</taxon>
        <taxon>Tracheophyta</taxon>
        <taxon>Spermatophyta</taxon>
        <taxon>Magnoliopsida</taxon>
        <taxon>eudicotyledons</taxon>
        <taxon>Gunneridae</taxon>
        <taxon>Pentapetalae</taxon>
        <taxon>asterids</taxon>
        <taxon>Ericales</taxon>
        <taxon>Ericaceae</taxon>
        <taxon>Ericoideae</taxon>
        <taxon>Rhodoreae</taxon>
        <taxon>Rhododendron</taxon>
    </lineage>
</organism>
<dbReference type="Proteomes" id="UP001062846">
    <property type="component" value="Chromosome 11"/>
</dbReference>